<dbReference type="InterPro" id="IPR052436">
    <property type="entry name" value="LTO1_adapter"/>
</dbReference>
<organism evidence="3 4">
    <name type="scientific">Candidula unifasciata</name>
    <dbReference type="NCBI Taxonomy" id="100452"/>
    <lineage>
        <taxon>Eukaryota</taxon>
        <taxon>Metazoa</taxon>
        <taxon>Spiralia</taxon>
        <taxon>Lophotrochozoa</taxon>
        <taxon>Mollusca</taxon>
        <taxon>Gastropoda</taxon>
        <taxon>Heterobranchia</taxon>
        <taxon>Euthyneura</taxon>
        <taxon>Panpulmonata</taxon>
        <taxon>Eupulmonata</taxon>
        <taxon>Stylommatophora</taxon>
        <taxon>Helicina</taxon>
        <taxon>Helicoidea</taxon>
        <taxon>Geomitridae</taxon>
        <taxon>Candidula</taxon>
    </lineage>
</organism>
<dbReference type="Proteomes" id="UP000678393">
    <property type="component" value="Unassembled WGS sequence"/>
</dbReference>
<accession>A0A8S3YRA1</accession>
<protein>
    <recommendedName>
        <fullName evidence="2">Essential protein Yae1 N-terminal domain-containing protein</fullName>
    </recommendedName>
</protein>
<evidence type="ECO:0000313" key="4">
    <source>
        <dbReference type="Proteomes" id="UP000678393"/>
    </source>
</evidence>
<sequence>MSVKQKEQTFEEDLFHSITMCEEISWQEGYTEGVQEATAKSYEEGFALGAQKGTEIGSEVGFYAGYAARILNLKKGEDSKSRIIKVCEAIVKLANTFESVEPTDEVLTDNLNNIRGKFKQLTSLLGVQVEYSATFGNSIKGTSF</sequence>
<dbReference type="EMBL" id="CAJHNH020000458">
    <property type="protein sequence ID" value="CAG5117821.1"/>
    <property type="molecule type" value="Genomic_DNA"/>
</dbReference>
<comment type="similarity">
    <text evidence="1">Belongs to the LTO1 family.</text>
</comment>
<comment type="caution">
    <text evidence="3">The sequence shown here is derived from an EMBL/GenBank/DDBJ whole genome shotgun (WGS) entry which is preliminary data.</text>
</comment>
<gene>
    <name evidence="3" type="ORF">CUNI_LOCUS3379</name>
</gene>
<dbReference type="PANTHER" id="PTHR28532">
    <property type="entry name" value="GEO13458P1"/>
    <property type="match status" value="1"/>
</dbReference>
<evidence type="ECO:0000256" key="1">
    <source>
        <dbReference type="ARBA" id="ARBA00038090"/>
    </source>
</evidence>
<evidence type="ECO:0000259" key="2">
    <source>
        <dbReference type="Pfam" id="PF09811"/>
    </source>
</evidence>
<proteinExistence type="inferred from homology"/>
<dbReference type="InterPro" id="IPR019191">
    <property type="entry name" value="Essential_protein_Yae1_N"/>
</dbReference>
<name>A0A8S3YRA1_9EUPU</name>
<dbReference type="AlphaFoldDB" id="A0A8S3YRA1"/>
<dbReference type="OrthoDB" id="48036at2759"/>
<evidence type="ECO:0000313" key="3">
    <source>
        <dbReference type="EMBL" id="CAG5117821.1"/>
    </source>
</evidence>
<keyword evidence="4" id="KW-1185">Reference proteome</keyword>
<dbReference type="PANTHER" id="PTHR28532:SF1">
    <property type="entry name" value="ORAL CANCER OVEREXPRESSED 1"/>
    <property type="match status" value="1"/>
</dbReference>
<feature type="domain" description="Essential protein Yae1 N-terminal" evidence="2">
    <location>
        <begin position="29"/>
        <end position="66"/>
    </location>
</feature>
<dbReference type="Pfam" id="PF09811">
    <property type="entry name" value="Yae1_N"/>
    <property type="match status" value="1"/>
</dbReference>
<reference evidence="3" key="1">
    <citation type="submission" date="2021-04" db="EMBL/GenBank/DDBJ databases">
        <authorList>
            <consortium name="Molecular Ecology Group"/>
        </authorList>
    </citation>
    <scope>NUCLEOTIDE SEQUENCE</scope>
</reference>